<dbReference type="InterPro" id="IPR003869">
    <property type="entry name" value="Polysac_CapD-like"/>
</dbReference>
<sequence>MLSQLLRTISGLPRSTKRLVTVLFDVVILCLSLWASFSLRYDTWNPPGTVDDLVLIALAPAVSIPIFARLGLYRAVIRYLPERAMWTIVQATTLAVLFWVAAVFLLEFIGRGALPRSVPLLYWAISTVLIAGSRYLAKRVLVAGAGQSQLLRPALVYGAGEAGIHLVNAFRLAGGRQIVGFIDDNSAIQGRDVAGVRVYSPTRLEGLIERFGVTELIISIPSLSARRRQEILERVAGRGVAIRSIPAISDLIDGKLIVGQIREVDIDELLGRSAVAANTELLQDMIEGKIVLVTGAGGSIGSELCRLVSRWRPQRLVLLEANEFALYRIDKELAQLPDVSVVPILASVADQDAVARALKLHRVQVVFHAAAHKHVPLVEANAIEGMRNNILGTKVISDLAFEAGVESFVLISSDKAVRPTNVMGATKRWAELIVRDKAELARERGTGQRFCAVRFGNVLGSNGSVVPLFKEQIARGGPVTLTDVGMTRYFMSIHEAAELIVQASALSQGGDIFLLDMGEPILIRDLAENMIRLAGFTVRDEHHVNGDIEIVVTGKRPGEKMYEELFYDDDSALQTSHAKIMRAESMGTEPNLDDALSKLIAAMDQGDEPLARSILFDFITER</sequence>
<feature type="domain" description="Polysaccharide biosynthesis protein CapD-like" evidence="3">
    <location>
        <begin position="291"/>
        <end position="584"/>
    </location>
</feature>
<dbReference type="Gene3D" id="3.40.50.720">
    <property type="entry name" value="NAD(P)-binding Rossmann-like Domain"/>
    <property type="match status" value="2"/>
</dbReference>
<dbReference type="CDD" id="cd05237">
    <property type="entry name" value="UDP_invert_4-6DH_SDR_e"/>
    <property type="match status" value="1"/>
</dbReference>
<keyword evidence="2" id="KW-0812">Transmembrane</keyword>
<dbReference type="SUPFAM" id="SSF53335">
    <property type="entry name" value="S-adenosyl-L-methionine-dependent methyltransferases"/>
    <property type="match status" value="1"/>
</dbReference>
<dbReference type="SUPFAM" id="SSF51735">
    <property type="entry name" value="NAD(P)-binding Rossmann-fold domains"/>
    <property type="match status" value="1"/>
</dbReference>
<dbReference type="RefSeq" id="WP_198876255.1">
    <property type="nucleotide sequence ID" value="NZ_JAEKMH010000002.1"/>
</dbReference>
<proteinExistence type="inferred from homology"/>
<feature type="transmembrane region" description="Helical" evidence="2">
    <location>
        <begin position="84"/>
        <end position="108"/>
    </location>
</feature>
<dbReference type="PANTHER" id="PTHR43318:SF1">
    <property type="entry name" value="POLYSACCHARIDE BIOSYNTHESIS PROTEIN EPSC-RELATED"/>
    <property type="match status" value="1"/>
</dbReference>
<comment type="similarity">
    <text evidence="1">Belongs to the polysaccharide synthase family.</text>
</comment>
<evidence type="ECO:0000256" key="2">
    <source>
        <dbReference type="SAM" id="Phobius"/>
    </source>
</evidence>
<protein>
    <submittedName>
        <fullName evidence="4">Polysaccharide biosynthesis protein</fullName>
    </submittedName>
</protein>
<gene>
    <name evidence="4" type="ORF">JEQ47_09995</name>
</gene>
<dbReference type="PANTHER" id="PTHR43318">
    <property type="entry name" value="UDP-N-ACETYLGLUCOSAMINE 4,6-DEHYDRATASE"/>
    <property type="match status" value="1"/>
</dbReference>
<comment type="caution">
    <text evidence="4">The sequence shown here is derived from an EMBL/GenBank/DDBJ whole genome shotgun (WGS) entry which is preliminary data.</text>
</comment>
<name>A0A934IXV7_9HYPH</name>
<evidence type="ECO:0000259" key="3">
    <source>
        <dbReference type="Pfam" id="PF02719"/>
    </source>
</evidence>
<evidence type="ECO:0000313" key="4">
    <source>
        <dbReference type="EMBL" id="MBJ3785050.1"/>
    </source>
</evidence>
<dbReference type="Proteomes" id="UP000602124">
    <property type="component" value="Unassembled WGS sequence"/>
</dbReference>
<evidence type="ECO:0000256" key="1">
    <source>
        <dbReference type="ARBA" id="ARBA00007430"/>
    </source>
</evidence>
<feature type="transmembrane region" description="Helical" evidence="2">
    <location>
        <begin position="20"/>
        <end position="41"/>
    </location>
</feature>
<keyword evidence="2" id="KW-0472">Membrane</keyword>
<dbReference type="InterPro" id="IPR029063">
    <property type="entry name" value="SAM-dependent_MTases_sf"/>
</dbReference>
<evidence type="ECO:0000313" key="5">
    <source>
        <dbReference type="Proteomes" id="UP000602124"/>
    </source>
</evidence>
<dbReference type="Pfam" id="PF13727">
    <property type="entry name" value="CoA_binding_3"/>
    <property type="match status" value="1"/>
</dbReference>
<dbReference type="EMBL" id="JAEKMH010000002">
    <property type="protein sequence ID" value="MBJ3785050.1"/>
    <property type="molecule type" value="Genomic_DNA"/>
</dbReference>
<feature type="transmembrane region" description="Helical" evidence="2">
    <location>
        <begin position="53"/>
        <end position="72"/>
    </location>
</feature>
<accession>A0A934IXV7</accession>
<dbReference type="InterPro" id="IPR036291">
    <property type="entry name" value="NAD(P)-bd_dom_sf"/>
</dbReference>
<dbReference type="InterPro" id="IPR051203">
    <property type="entry name" value="Polysaccharide_Synthase-Rel"/>
</dbReference>
<dbReference type="AlphaFoldDB" id="A0A934IXV7"/>
<dbReference type="Pfam" id="PF02719">
    <property type="entry name" value="Polysacc_synt_2"/>
    <property type="match status" value="1"/>
</dbReference>
<organism evidence="4 5">
    <name type="scientific">Devosia sediminis</name>
    <dbReference type="NCBI Taxonomy" id="2798801"/>
    <lineage>
        <taxon>Bacteria</taxon>
        <taxon>Pseudomonadati</taxon>
        <taxon>Pseudomonadota</taxon>
        <taxon>Alphaproteobacteria</taxon>
        <taxon>Hyphomicrobiales</taxon>
        <taxon>Devosiaceae</taxon>
        <taxon>Devosia</taxon>
    </lineage>
</organism>
<keyword evidence="5" id="KW-1185">Reference proteome</keyword>
<reference evidence="4" key="1">
    <citation type="submission" date="2020-12" db="EMBL/GenBank/DDBJ databases">
        <title>Devosia sp. MSA67 isolated from Mo River.</title>
        <authorList>
            <person name="Ma F."/>
            <person name="Zi Z."/>
        </authorList>
    </citation>
    <scope>NUCLEOTIDE SEQUENCE</scope>
    <source>
        <strain evidence="4">MSA67</strain>
    </source>
</reference>
<keyword evidence="2" id="KW-1133">Transmembrane helix</keyword>